<evidence type="ECO:0000256" key="6">
    <source>
        <dbReference type="ARBA" id="ARBA00022490"/>
    </source>
</evidence>
<feature type="compositionally biased region" description="Low complexity" evidence="11">
    <location>
        <begin position="87"/>
        <end position="96"/>
    </location>
</feature>
<comment type="similarity">
    <text evidence="4">Belongs to the sorting nexin family.</text>
</comment>
<keyword evidence="10" id="KW-0472">Membrane</keyword>
<keyword evidence="7" id="KW-0597">Phosphoprotein</keyword>
<dbReference type="EMBL" id="JANBVO010000013">
    <property type="protein sequence ID" value="KAJ9148288.1"/>
    <property type="molecule type" value="Genomic_DNA"/>
</dbReference>
<dbReference type="PANTHER" id="PTHR10555:SF170">
    <property type="entry name" value="FI18122P1"/>
    <property type="match status" value="1"/>
</dbReference>
<dbReference type="InterPro" id="IPR027267">
    <property type="entry name" value="AH/BAR_dom_sf"/>
</dbReference>
<dbReference type="GO" id="GO:0042147">
    <property type="term" value="P:retrograde transport, endosome to Golgi"/>
    <property type="evidence" value="ECO:0007669"/>
    <property type="project" value="TreeGrafter"/>
</dbReference>
<keyword evidence="9" id="KW-0333">Golgi apparatus</keyword>
<feature type="region of interest" description="Disordered" evidence="11">
    <location>
        <begin position="1"/>
        <end position="150"/>
    </location>
</feature>
<evidence type="ECO:0000256" key="7">
    <source>
        <dbReference type="ARBA" id="ARBA00022553"/>
    </source>
</evidence>
<evidence type="ECO:0000313" key="14">
    <source>
        <dbReference type="Proteomes" id="UP001174694"/>
    </source>
</evidence>
<dbReference type="SUPFAM" id="SSF103657">
    <property type="entry name" value="BAR/IMD domain-like"/>
    <property type="match status" value="1"/>
</dbReference>
<dbReference type="Pfam" id="PF00787">
    <property type="entry name" value="PX"/>
    <property type="match status" value="1"/>
</dbReference>
<keyword evidence="6" id="KW-0963">Cytoplasm</keyword>
<dbReference type="GO" id="GO:0035091">
    <property type="term" value="F:phosphatidylinositol binding"/>
    <property type="evidence" value="ECO:0007669"/>
    <property type="project" value="InterPro"/>
</dbReference>
<feature type="compositionally biased region" description="Basic and acidic residues" evidence="11">
    <location>
        <begin position="553"/>
        <end position="566"/>
    </location>
</feature>
<evidence type="ECO:0000259" key="12">
    <source>
        <dbReference type="PROSITE" id="PS50195"/>
    </source>
</evidence>
<keyword evidence="14" id="KW-1185">Reference proteome</keyword>
<dbReference type="PROSITE" id="PS50195">
    <property type="entry name" value="PX"/>
    <property type="match status" value="1"/>
</dbReference>
<dbReference type="PANTHER" id="PTHR10555">
    <property type="entry name" value="SORTING NEXIN"/>
    <property type="match status" value="1"/>
</dbReference>
<dbReference type="Pfam" id="PF09325">
    <property type="entry name" value="Vps5"/>
    <property type="match status" value="1"/>
</dbReference>
<dbReference type="Proteomes" id="UP001174694">
    <property type="component" value="Unassembled WGS sequence"/>
</dbReference>
<evidence type="ECO:0000256" key="11">
    <source>
        <dbReference type="SAM" id="MobiDB-lite"/>
    </source>
</evidence>
<dbReference type="Gene3D" id="1.20.1270.60">
    <property type="entry name" value="Arfaptin homology (AH) domain/BAR domain"/>
    <property type="match status" value="1"/>
</dbReference>
<dbReference type="FunFam" id="3.30.1520.10:FF:000013">
    <property type="entry name" value="Putative Sorting nexin 3"/>
    <property type="match status" value="1"/>
</dbReference>
<comment type="caution">
    <text evidence="13">The sequence shown here is derived from an EMBL/GenBank/DDBJ whole genome shotgun (WGS) entry which is preliminary data.</text>
</comment>
<dbReference type="GO" id="GO:0030904">
    <property type="term" value="C:retromer complex"/>
    <property type="evidence" value="ECO:0007669"/>
    <property type="project" value="UniProtKB-ARBA"/>
</dbReference>
<dbReference type="SUPFAM" id="SSF64268">
    <property type="entry name" value="PX domain"/>
    <property type="match status" value="1"/>
</dbReference>
<evidence type="ECO:0000256" key="1">
    <source>
        <dbReference type="ARBA" id="ARBA00004287"/>
    </source>
</evidence>
<evidence type="ECO:0000313" key="13">
    <source>
        <dbReference type="EMBL" id="KAJ9148288.1"/>
    </source>
</evidence>
<feature type="domain" description="PX" evidence="12">
    <location>
        <begin position="160"/>
        <end position="277"/>
    </location>
</feature>
<sequence length="566" mass="62919">MDPLEETPWADTAAQSSTTTSQTDEPAASSAAKSPAQATAPSSARSSRMTPRRLVAQPTRLEAVEDDPLGPLGASSGPLEAPPAPPQKEAQQQPLAIRTTLPASQQPQRKPDPHRIDDDDDDDAALGRAPRVPPPVQPAQPSSVRSGTLPSVSVEQAANPTFHITVGDPHKVGDLTSSHIVYSVRTKTTSKAYKEPEFEVKRRYRDFLWLYNTLHANNPGVVVPPPPEKQAVGRFESNFVESRRAALEKMLNKTAAHPTLQHDGDLKLFLESESFNIDVKHKERKEPNLGESKGMFSSLGINVGGGTKFVEQDDWFHDRRVYLDALENQLKALLKAMDVMVNQRKALAESAGDFSASLHALSTVELSTTLSGPLDALSELQLTIRDIYDRQAQQDVLTFGIIIEEYIRLIGSVKQAFNQRQKAFYSWHAAESELQKRKVNHDKLLRQGKSQQDRLNQVGAEVADAERKVHQARLLFEDMGRLLRTELDRFEREKVEDFKSGVETFLESAVEAQKELIEKWETFLMQLDAEDDESVFYKPPVLAPSNKPAGDTAVDRARARIDEDSD</sequence>
<feature type="region of interest" description="Disordered" evidence="11">
    <location>
        <begin position="540"/>
        <end position="566"/>
    </location>
</feature>
<dbReference type="FunFam" id="1.20.1270.60:FF:000022">
    <property type="entry name" value="Sorting nexin 3 protein"/>
    <property type="match status" value="1"/>
</dbReference>
<dbReference type="InterPro" id="IPR001683">
    <property type="entry name" value="PX_dom"/>
</dbReference>
<evidence type="ECO:0000256" key="8">
    <source>
        <dbReference type="ARBA" id="ARBA00022927"/>
    </source>
</evidence>
<evidence type="ECO:0000256" key="5">
    <source>
        <dbReference type="ARBA" id="ARBA00022448"/>
    </source>
</evidence>
<dbReference type="InterPro" id="IPR036871">
    <property type="entry name" value="PX_dom_sf"/>
</dbReference>
<reference evidence="13" key="1">
    <citation type="submission" date="2022-07" db="EMBL/GenBank/DDBJ databases">
        <title>Fungi with potential for degradation of polypropylene.</title>
        <authorList>
            <person name="Gostincar C."/>
        </authorList>
    </citation>
    <scope>NUCLEOTIDE SEQUENCE</scope>
    <source>
        <strain evidence="13">EXF-13308</strain>
    </source>
</reference>
<evidence type="ECO:0000256" key="2">
    <source>
        <dbReference type="ARBA" id="ARBA00004496"/>
    </source>
</evidence>
<proteinExistence type="inferred from homology"/>
<evidence type="ECO:0000256" key="4">
    <source>
        <dbReference type="ARBA" id="ARBA00010883"/>
    </source>
</evidence>
<dbReference type="GO" id="GO:0015031">
    <property type="term" value="P:protein transport"/>
    <property type="evidence" value="ECO:0007669"/>
    <property type="project" value="UniProtKB-KW"/>
</dbReference>
<dbReference type="GO" id="GO:0045053">
    <property type="term" value="P:protein retention in Golgi apparatus"/>
    <property type="evidence" value="ECO:0007669"/>
    <property type="project" value="TreeGrafter"/>
</dbReference>
<dbReference type="GO" id="GO:0005794">
    <property type="term" value="C:Golgi apparatus"/>
    <property type="evidence" value="ECO:0007669"/>
    <property type="project" value="UniProtKB-SubCell"/>
</dbReference>
<evidence type="ECO:0000256" key="3">
    <source>
        <dbReference type="ARBA" id="ARBA00004555"/>
    </source>
</evidence>
<dbReference type="GO" id="GO:0005829">
    <property type="term" value="C:cytosol"/>
    <property type="evidence" value="ECO:0007669"/>
    <property type="project" value="GOC"/>
</dbReference>
<evidence type="ECO:0000256" key="9">
    <source>
        <dbReference type="ARBA" id="ARBA00023034"/>
    </source>
</evidence>
<gene>
    <name evidence="13" type="ORF">NKR23_g5075</name>
</gene>
<dbReference type="GO" id="GO:0005768">
    <property type="term" value="C:endosome"/>
    <property type="evidence" value="ECO:0007669"/>
    <property type="project" value="TreeGrafter"/>
</dbReference>
<feature type="compositionally biased region" description="Low complexity" evidence="11">
    <location>
        <begin position="10"/>
        <end position="53"/>
    </location>
</feature>
<dbReference type="SMART" id="SM00312">
    <property type="entry name" value="PX"/>
    <property type="match status" value="1"/>
</dbReference>
<dbReference type="InterPro" id="IPR015404">
    <property type="entry name" value="Vps5_C"/>
</dbReference>
<protein>
    <submittedName>
        <fullName evidence="13">Vacuolar sorting protein</fullName>
    </submittedName>
</protein>
<keyword evidence="8" id="KW-0653">Protein transport</keyword>
<dbReference type="AlphaFoldDB" id="A0AA38RTQ5"/>
<name>A0AA38RTQ5_9PEZI</name>
<dbReference type="Gene3D" id="3.30.1520.10">
    <property type="entry name" value="Phox-like domain"/>
    <property type="match status" value="1"/>
</dbReference>
<comment type="subcellular location">
    <subcellularLocation>
        <location evidence="2">Cytoplasm</location>
    </subcellularLocation>
    <subcellularLocation>
        <location evidence="3">Golgi apparatus</location>
    </subcellularLocation>
    <subcellularLocation>
        <location evidence="1">Membrane</location>
        <topology evidence="1">Peripheral membrane protein</topology>
        <orientation evidence="1">Cytoplasmic side</orientation>
    </subcellularLocation>
</comment>
<accession>A0AA38RTQ5</accession>
<keyword evidence="5" id="KW-0813">Transport</keyword>
<organism evidence="13 14">
    <name type="scientific">Pleurostoma richardsiae</name>
    <dbReference type="NCBI Taxonomy" id="41990"/>
    <lineage>
        <taxon>Eukaryota</taxon>
        <taxon>Fungi</taxon>
        <taxon>Dikarya</taxon>
        <taxon>Ascomycota</taxon>
        <taxon>Pezizomycotina</taxon>
        <taxon>Sordariomycetes</taxon>
        <taxon>Sordariomycetidae</taxon>
        <taxon>Calosphaeriales</taxon>
        <taxon>Pleurostomataceae</taxon>
        <taxon>Pleurostoma</taxon>
    </lineage>
</organism>
<dbReference type="InterPro" id="IPR035803">
    <property type="entry name" value="BAR_Vps5"/>
</dbReference>
<evidence type="ECO:0000256" key="10">
    <source>
        <dbReference type="ARBA" id="ARBA00023136"/>
    </source>
</evidence>
<dbReference type="CDD" id="cd07627">
    <property type="entry name" value="BAR_Vps5p"/>
    <property type="match status" value="1"/>
</dbReference>